<name>A0A167KTJ6_PHYB8</name>
<dbReference type="EMBL" id="KV440993">
    <property type="protein sequence ID" value="OAD68846.1"/>
    <property type="molecule type" value="Genomic_DNA"/>
</dbReference>
<gene>
    <name evidence="1" type="ORF">PHYBLDRAFT_172702</name>
</gene>
<dbReference type="GeneID" id="28997762"/>
<evidence type="ECO:0000313" key="2">
    <source>
        <dbReference type="Proteomes" id="UP000077315"/>
    </source>
</evidence>
<dbReference type="VEuPathDB" id="FungiDB:PHYBLDRAFT_172702"/>
<protein>
    <submittedName>
        <fullName evidence="1">Uncharacterized protein</fullName>
    </submittedName>
</protein>
<accession>A0A167KTJ6</accession>
<dbReference type="RefSeq" id="XP_018286886.1">
    <property type="nucleotide sequence ID" value="XM_018436856.1"/>
</dbReference>
<proteinExistence type="predicted"/>
<evidence type="ECO:0000313" key="1">
    <source>
        <dbReference type="EMBL" id="OAD68846.1"/>
    </source>
</evidence>
<dbReference type="InParanoid" id="A0A167KTJ6"/>
<dbReference type="Proteomes" id="UP000077315">
    <property type="component" value="Unassembled WGS sequence"/>
</dbReference>
<sequence length="138" mass="15776">MNHGSQLRVMMEELELLEKLVKGSSKKILSKEPSGERFAIKNAFGTIVISQEYLDDMLQQDINNSQYEEPAIYEFAHTNNMNNTTLNIVNNDKSNNNGSDNDNDIIITPVLSTQLRARLSIEKKLRRDEKKNSLYIVS</sequence>
<keyword evidence="2" id="KW-1185">Reference proteome</keyword>
<reference evidence="2" key="1">
    <citation type="submission" date="2015-06" db="EMBL/GenBank/DDBJ databases">
        <title>Expansion of signal transduction pathways in fungi by whole-genome duplication.</title>
        <authorList>
            <consortium name="DOE Joint Genome Institute"/>
            <person name="Corrochano L.M."/>
            <person name="Kuo A."/>
            <person name="Marcet-Houben M."/>
            <person name="Polaino S."/>
            <person name="Salamov A."/>
            <person name="Villalobos J.M."/>
            <person name="Alvarez M.I."/>
            <person name="Avalos J."/>
            <person name="Benito E.P."/>
            <person name="Benoit I."/>
            <person name="Burger G."/>
            <person name="Camino L.P."/>
            <person name="Canovas D."/>
            <person name="Cerda-Olmedo E."/>
            <person name="Cheng J.-F."/>
            <person name="Dominguez A."/>
            <person name="Elias M."/>
            <person name="Eslava A.P."/>
            <person name="Glaser F."/>
            <person name="Grimwood J."/>
            <person name="Gutierrez G."/>
            <person name="Heitman J."/>
            <person name="Henrissat B."/>
            <person name="Iturriaga E.A."/>
            <person name="Lang B.F."/>
            <person name="Lavin J.L."/>
            <person name="Lee S."/>
            <person name="Li W."/>
            <person name="Lindquist E."/>
            <person name="Lopez-Garcia S."/>
            <person name="Luque E.M."/>
            <person name="Marcos A.T."/>
            <person name="Martin J."/>
            <person name="McCluskey K."/>
            <person name="Medina H.R."/>
            <person name="Miralles-Duran A."/>
            <person name="Miyazaki A."/>
            <person name="Munoz-Torres E."/>
            <person name="Oguiza J.A."/>
            <person name="Ohm R."/>
            <person name="Olmedo M."/>
            <person name="Orejas M."/>
            <person name="Ortiz-Castellanos L."/>
            <person name="Pisabarro A.G."/>
            <person name="Rodriguez-Romero J."/>
            <person name="Ruiz-Herrera J."/>
            <person name="Ruiz-Vazquez R."/>
            <person name="Sanz C."/>
            <person name="Schackwitz W."/>
            <person name="Schmutz J."/>
            <person name="Shahriari M."/>
            <person name="Shelest E."/>
            <person name="Silva-Franco F."/>
            <person name="Soanes D."/>
            <person name="Syed K."/>
            <person name="Tagua V.G."/>
            <person name="Talbot N.J."/>
            <person name="Thon M."/>
            <person name="De vries R.P."/>
            <person name="Wiebenga A."/>
            <person name="Yadav J.S."/>
            <person name="Braun E.L."/>
            <person name="Baker S."/>
            <person name="Garre V."/>
            <person name="Horwitz B."/>
            <person name="Torres-Martinez S."/>
            <person name="Idnurm A."/>
            <person name="Herrera-Estrella A."/>
            <person name="Gabaldon T."/>
            <person name="Grigoriev I.V."/>
        </authorList>
    </citation>
    <scope>NUCLEOTIDE SEQUENCE [LARGE SCALE GENOMIC DNA]</scope>
    <source>
        <strain evidence="2">NRRL 1555(-)</strain>
    </source>
</reference>
<dbReference type="AlphaFoldDB" id="A0A167KTJ6"/>
<organism evidence="1 2">
    <name type="scientific">Phycomyces blakesleeanus (strain ATCC 8743b / DSM 1359 / FGSC 10004 / NBRC 33097 / NRRL 1555)</name>
    <dbReference type="NCBI Taxonomy" id="763407"/>
    <lineage>
        <taxon>Eukaryota</taxon>
        <taxon>Fungi</taxon>
        <taxon>Fungi incertae sedis</taxon>
        <taxon>Mucoromycota</taxon>
        <taxon>Mucoromycotina</taxon>
        <taxon>Mucoromycetes</taxon>
        <taxon>Mucorales</taxon>
        <taxon>Phycomycetaceae</taxon>
        <taxon>Phycomyces</taxon>
    </lineage>
</organism>